<keyword evidence="4 7" id="KW-0560">Oxidoreductase</keyword>
<reference evidence="7" key="1">
    <citation type="submission" date="2021-04" db="EMBL/GenBank/DDBJ databases">
        <authorList>
            <person name="Rodrigo-Torres L."/>
            <person name="Arahal R. D."/>
            <person name="Lucena T."/>
        </authorList>
    </citation>
    <scope>NUCLEOTIDE SEQUENCE</scope>
    <source>
        <strain evidence="7">AS29M-1</strain>
    </source>
</reference>
<dbReference type="PANTHER" id="PTHR46056">
    <property type="entry name" value="LONG-CHAIN-ALCOHOL OXIDASE"/>
    <property type="match status" value="1"/>
</dbReference>
<dbReference type="EC" id="1.1.99.11" evidence="7"/>
<proteinExistence type="inferred from homology"/>
<evidence type="ECO:0000259" key="5">
    <source>
        <dbReference type="Pfam" id="PF00732"/>
    </source>
</evidence>
<dbReference type="InterPro" id="IPR036188">
    <property type="entry name" value="FAD/NAD-bd_sf"/>
</dbReference>
<comment type="similarity">
    <text evidence="1">Belongs to the GMC oxidoreductase family.</text>
</comment>
<dbReference type="Proteomes" id="UP000683507">
    <property type="component" value="Chromosome"/>
</dbReference>
<dbReference type="GO" id="GO:0050660">
    <property type="term" value="F:flavin adenine dinucleotide binding"/>
    <property type="evidence" value="ECO:0007669"/>
    <property type="project" value="InterPro"/>
</dbReference>
<evidence type="ECO:0000313" key="7">
    <source>
        <dbReference type="EMBL" id="CAG5078576.1"/>
    </source>
</evidence>
<keyword evidence="2" id="KW-0285">Flavoprotein</keyword>
<gene>
    <name evidence="7" type="primary">fdhL</name>
    <name evidence="7" type="ORF">CRYO30217_00712</name>
</gene>
<dbReference type="SUPFAM" id="SSF51905">
    <property type="entry name" value="FAD/NAD(P)-binding domain"/>
    <property type="match status" value="1"/>
</dbReference>
<evidence type="ECO:0000259" key="6">
    <source>
        <dbReference type="Pfam" id="PF05199"/>
    </source>
</evidence>
<keyword evidence="3" id="KW-0274">FAD</keyword>
<accession>A0A916JKN3</accession>
<organism evidence="7 8">
    <name type="scientific">Parvicella tangerina</name>
    <dbReference type="NCBI Taxonomy" id="2829795"/>
    <lineage>
        <taxon>Bacteria</taxon>
        <taxon>Pseudomonadati</taxon>
        <taxon>Bacteroidota</taxon>
        <taxon>Flavobacteriia</taxon>
        <taxon>Flavobacteriales</taxon>
        <taxon>Parvicellaceae</taxon>
        <taxon>Parvicella</taxon>
    </lineage>
</organism>
<feature type="domain" description="Glucose-methanol-choline oxidoreductase C-terminal" evidence="6">
    <location>
        <begin position="480"/>
        <end position="542"/>
    </location>
</feature>
<evidence type="ECO:0000313" key="8">
    <source>
        <dbReference type="Proteomes" id="UP000683507"/>
    </source>
</evidence>
<dbReference type="AlphaFoldDB" id="A0A916JKN3"/>
<sequence>MKDICIIGSGAGASPVAYELSKAGYKVVVLEKGPWLKTEDFTKDELVATRKDLYIPNLEDESHQIVRKNSDGNWSVKNTADTGSDFWNGNVVGGSSNFMSGYFHRMKPQDFKLKSTYGEIEGANITDWPISYDDLEPYYAKVEEVIGVSGKVNQHKYLEPRSTPDFPYAPLATNIVSDLIDKAAGELKISTFGTPRAIISKGKDKRNACYYSNYCGSYGCSSSAKGSARSALLEPALETGNLEIIPFAKVFHLETDGKGKVIRANYYDAEDQKQFIEANLFVIAAQATETSRLLLMSKNKDFPNGLANNNDQVGKNLVFSSGGVGSCNLNYDDFDPDTAQKLKAPGLFVNRACQEWYEIEKEGKKIKGGTIDFLWDHANPVSRTIRAKWDGNDLLYGTALKEKIHGYFTKQRRLKFEIFTDWSPNDDCFVELSDDKFDKWGDPVGKIWTGAISYDKTVGEILAKNTIPILEKMGGKNISYTISNYPSVNLQAGGCRFGIDPETSVLDANCKAHEVENLYVTDGSFMPTGGSTTFTFTIYANAFRVADKILERLKTI</sequence>
<feature type="domain" description="Glucose-methanol-choline oxidoreductase N-terminal" evidence="5">
    <location>
        <begin position="208"/>
        <end position="318"/>
    </location>
</feature>
<protein>
    <submittedName>
        <fullName evidence="7">Fructose dehydrogenase large subunit</fullName>
        <ecNumber evidence="7">1.1.99.11</ecNumber>
    </submittedName>
</protein>
<dbReference type="EMBL" id="OU015584">
    <property type="protein sequence ID" value="CAG5078576.1"/>
    <property type="molecule type" value="Genomic_DNA"/>
</dbReference>
<keyword evidence="8" id="KW-1185">Reference proteome</keyword>
<dbReference type="KEGG" id="ptan:CRYO30217_00712"/>
<dbReference type="Pfam" id="PF00732">
    <property type="entry name" value="GMC_oxred_N"/>
    <property type="match status" value="1"/>
</dbReference>
<dbReference type="Gene3D" id="3.50.50.60">
    <property type="entry name" value="FAD/NAD(P)-binding domain"/>
    <property type="match status" value="2"/>
</dbReference>
<dbReference type="InterPro" id="IPR000172">
    <property type="entry name" value="GMC_OxRdtase_N"/>
</dbReference>
<dbReference type="RefSeq" id="WP_258540940.1">
    <property type="nucleotide sequence ID" value="NZ_OU015584.1"/>
</dbReference>
<evidence type="ECO:0000256" key="3">
    <source>
        <dbReference type="ARBA" id="ARBA00022827"/>
    </source>
</evidence>
<dbReference type="InterPro" id="IPR007867">
    <property type="entry name" value="GMC_OxRtase_C"/>
</dbReference>
<dbReference type="GO" id="GO:0016614">
    <property type="term" value="F:oxidoreductase activity, acting on CH-OH group of donors"/>
    <property type="evidence" value="ECO:0007669"/>
    <property type="project" value="InterPro"/>
</dbReference>
<dbReference type="Pfam" id="PF05199">
    <property type="entry name" value="GMC_oxred_C"/>
    <property type="match status" value="1"/>
</dbReference>
<evidence type="ECO:0000256" key="1">
    <source>
        <dbReference type="ARBA" id="ARBA00010790"/>
    </source>
</evidence>
<name>A0A916JKN3_9FLAO</name>
<evidence type="ECO:0000256" key="2">
    <source>
        <dbReference type="ARBA" id="ARBA00022630"/>
    </source>
</evidence>
<evidence type="ECO:0000256" key="4">
    <source>
        <dbReference type="ARBA" id="ARBA00023002"/>
    </source>
</evidence>
<dbReference type="PANTHER" id="PTHR46056:SF12">
    <property type="entry name" value="LONG-CHAIN-ALCOHOL OXIDASE"/>
    <property type="match status" value="1"/>
</dbReference>